<proteinExistence type="predicted"/>
<dbReference type="EMBL" id="CAJVPT010023769">
    <property type="protein sequence ID" value="CAG8667106.1"/>
    <property type="molecule type" value="Genomic_DNA"/>
</dbReference>
<sequence>MSLDDSWMLRNDHTVSSSGPSPTQLHLEDKPGAVMPSDYHAFAKRLDLAQLSKHLAIFGPIEIWEEVVRLNSGDCGPPLDVLRPLSPITISVNNRRYRCRCMVFDDELQNRLRTLSTSIERFYQQIEGGLAHQGRLVKDMKLEYNEIMDQHYRDDSLVYPDPLEALPPEIGLMILHKALLGLEMANLHLRCTLVMDHNQHGLQQSRPLPPYGNSPPTLPEFPAYT</sequence>
<gene>
    <name evidence="1" type="ORF">ACOLOM_LOCUS8806</name>
</gene>
<evidence type="ECO:0000313" key="2">
    <source>
        <dbReference type="Proteomes" id="UP000789525"/>
    </source>
</evidence>
<accession>A0ACA9NP05</accession>
<keyword evidence="2" id="KW-1185">Reference proteome</keyword>
<evidence type="ECO:0000313" key="1">
    <source>
        <dbReference type="EMBL" id="CAG8667106.1"/>
    </source>
</evidence>
<reference evidence="1" key="1">
    <citation type="submission" date="2021-06" db="EMBL/GenBank/DDBJ databases">
        <authorList>
            <person name="Kallberg Y."/>
            <person name="Tangrot J."/>
            <person name="Rosling A."/>
        </authorList>
    </citation>
    <scope>NUCLEOTIDE SEQUENCE</scope>
    <source>
        <strain evidence="1">CL356</strain>
    </source>
</reference>
<organism evidence="1 2">
    <name type="scientific">Acaulospora colombiana</name>
    <dbReference type="NCBI Taxonomy" id="27376"/>
    <lineage>
        <taxon>Eukaryota</taxon>
        <taxon>Fungi</taxon>
        <taxon>Fungi incertae sedis</taxon>
        <taxon>Mucoromycota</taxon>
        <taxon>Glomeromycotina</taxon>
        <taxon>Glomeromycetes</taxon>
        <taxon>Diversisporales</taxon>
        <taxon>Acaulosporaceae</taxon>
        <taxon>Acaulospora</taxon>
    </lineage>
</organism>
<comment type="caution">
    <text evidence="1">The sequence shown here is derived from an EMBL/GenBank/DDBJ whole genome shotgun (WGS) entry which is preliminary data.</text>
</comment>
<name>A0ACA9NP05_9GLOM</name>
<protein>
    <submittedName>
        <fullName evidence="1">13417_t:CDS:1</fullName>
    </submittedName>
</protein>
<feature type="non-terminal residue" evidence="1">
    <location>
        <position position="225"/>
    </location>
</feature>
<dbReference type="Proteomes" id="UP000789525">
    <property type="component" value="Unassembled WGS sequence"/>
</dbReference>